<accession>A0A813J5H3</accession>
<protein>
    <submittedName>
        <fullName evidence="2">Uncharacterized protein</fullName>
    </submittedName>
</protein>
<feature type="compositionally biased region" description="Low complexity" evidence="1">
    <location>
        <begin position="16"/>
        <end position="54"/>
    </location>
</feature>
<comment type="caution">
    <text evidence="2">The sequence shown here is derived from an EMBL/GenBank/DDBJ whole genome shotgun (WGS) entry which is preliminary data.</text>
</comment>
<evidence type="ECO:0000313" key="2">
    <source>
        <dbReference type="EMBL" id="CAE8668864.1"/>
    </source>
</evidence>
<dbReference type="AlphaFoldDB" id="A0A813J5H3"/>
<dbReference type="Proteomes" id="UP000626109">
    <property type="component" value="Unassembled WGS sequence"/>
</dbReference>
<feature type="non-terminal residue" evidence="2">
    <location>
        <position position="1"/>
    </location>
</feature>
<gene>
    <name evidence="2" type="ORF">PGLA2088_LOCUS17046</name>
</gene>
<proteinExistence type="predicted"/>
<feature type="region of interest" description="Disordered" evidence="1">
    <location>
        <begin position="1"/>
        <end position="119"/>
    </location>
</feature>
<evidence type="ECO:0000256" key="1">
    <source>
        <dbReference type="SAM" id="MobiDB-lite"/>
    </source>
</evidence>
<feature type="compositionally biased region" description="Polar residues" evidence="1">
    <location>
        <begin position="81"/>
        <end position="96"/>
    </location>
</feature>
<organism evidence="2 3">
    <name type="scientific">Polarella glacialis</name>
    <name type="common">Dinoflagellate</name>
    <dbReference type="NCBI Taxonomy" id="89957"/>
    <lineage>
        <taxon>Eukaryota</taxon>
        <taxon>Sar</taxon>
        <taxon>Alveolata</taxon>
        <taxon>Dinophyceae</taxon>
        <taxon>Suessiales</taxon>
        <taxon>Suessiaceae</taxon>
        <taxon>Polarella</taxon>
    </lineage>
</organism>
<reference evidence="2" key="1">
    <citation type="submission" date="2021-02" db="EMBL/GenBank/DDBJ databases">
        <authorList>
            <person name="Dougan E. K."/>
            <person name="Rhodes N."/>
            <person name="Thang M."/>
            <person name="Chan C."/>
        </authorList>
    </citation>
    <scope>NUCLEOTIDE SEQUENCE</scope>
</reference>
<name>A0A813J5H3_POLGL</name>
<sequence>AMSSSAAGALGGFLAGGARSAGARSAGARPPPAAASSSSSSATAPPAAAASSSSREPETRTVGFSAPEADPKPRPARPPGQSRTVISGLNTSSNASALLGGMLQAQPKRKPKDAQTTIG</sequence>
<evidence type="ECO:0000313" key="3">
    <source>
        <dbReference type="Proteomes" id="UP000626109"/>
    </source>
</evidence>
<dbReference type="EMBL" id="CAJNNW010022116">
    <property type="protein sequence ID" value="CAE8668864.1"/>
    <property type="molecule type" value="Genomic_DNA"/>
</dbReference>